<evidence type="ECO:0000313" key="2">
    <source>
        <dbReference type="Proteomes" id="UP000199495"/>
    </source>
</evidence>
<accession>A0A1G7US50</accession>
<evidence type="ECO:0000313" key="1">
    <source>
        <dbReference type="EMBL" id="SDG50343.1"/>
    </source>
</evidence>
<organism evidence="1 2">
    <name type="scientific">Pelagibacterium luteolum</name>
    <dbReference type="NCBI Taxonomy" id="440168"/>
    <lineage>
        <taxon>Bacteria</taxon>
        <taxon>Pseudomonadati</taxon>
        <taxon>Pseudomonadota</taxon>
        <taxon>Alphaproteobacteria</taxon>
        <taxon>Hyphomicrobiales</taxon>
        <taxon>Devosiaceae</taxon>
        <taxon>Pelagibacterium</taxon>
    </lineage>
</organism>
<dbReference type="RefSeq" id="WP_090594333.1">
    <property type="nucleotide sequence ID" value="NZ_FNCS01000003.1"/>
</dbReference>
<gene>
    <name evidence="1" type="ORF">SAMN04487974_103243</name>
</gene>
<sequence>MSAFKVAKTVAIIAWAASRNPAVRAAVRAAPKLVSTERKLAAVQAARRAARKAGELTAKVMPPNRYF</sequence>
<dbReference type="AlphaFoldDB" id="A0A1G7US50"/>
<dbReference type="STRING" id="440168.SAMN04487974_103243"/>
<protein>
    <submittedName>
        <fullName evidence="1">Uncharacterized protein</fullName>
    </submittedName>
</protein>
<dbReference type="EMBL" id="FNCS01000003">
    <property type="protein sequence ID" value="SDG50343.1"/>
    <property type="molecule type" value="Genomic_DNA"/>
</dbReference>
<reference evidence="1 2" key="1">
    <citation type="submission" date="2016-10" db="EMBL/GenBank/DDBJ databases">
        <authorList>
            <person name="de Groot N.N."/>
        </authorList>
    </citation>
    <scope>NUCLEOTIDE SEQUENCE [LARGE SCALE GENOMIC DNA]</scope>
    <source>
        <strain evidence="1 2">CGMCC 1.10267</strain>
    </source>
</reference>
<proteinExistence type="predicted"/>
<name>A0A1G7US50_9HYPH</name>
<dbReference type="Proteomes" id="UP000199495">
    <property type="component" value="Unassembled WGS sequence"/>
</dbReference>
<keyword evidence="2" id="KW-1185">Reference proteome</keyword>